<dbReference type="GO" id="GO:0030182">
    <property type="term" value="P:neuron differentiation"/>
    <property type="evidence" value="ECO:0007669"/>
    <property type="project" value="TreeGrafter"/>
</dbReference>
<dbReference type="GO" id="GO:0007420">
    <property type="term" value="P:brain development"/>
    <property type="evidence" value="ECO:0007669"/>
    <property type="project" value="TreeGrafter"/>
</dbReference>
<feature type="region of interest" description="Disordered" evidence="1">
    <location>
        <begin position="103"/>
        <end position="145"/>
    </location>
</feature>
<dbReference type="PANTHER" id="PTHR45799">
    <property type="entry name" value="RETICULON-LIKE PROTEIN"/>
    <property type="match status" value="1"/>
</dbReference>
<proteinExistence type="predicted"/>
<feature type="compositionally biased region" description="Pro residues" evidence="1">
    <location>
        <begin position="333"/>
        <end position="346"/>
    </location>
</feature>
<keyword evidence="3" id="KW-1185">Reference proteome</keyword>
<evidence type="ECO:0008006" key="4">
    <source>
        <dbReference type="Google" id="ProtNLM"/>
    </source>
</evidence>
<dbReference type="AlphaFoldDB" id="A0A9D3PJA9"/>
<feature type="compositionally biased region" description="Basic and acidic residues" evidence="1">
    <location>
        <begin position="460"/>
        <end position="476"/>
    </location>
</feature>
<dbReference type="GO" id="GO:0071787">
    <property type="term" value="P:endoplasmic reticulum tubular network formation"/>
    <property type="evidence" value="ECO:0007669"/>
    <property type="project" value="TreeGrafter"/>
</dbReference>
<evidence type="ECO:0000256" key="1">
    <source>
        <dbReference type="SAM" id="MobiDB-lite"/>
    </source>
</evidence>
<feature type="compositionally biased region" description="Basic and acidic residues" evidence="1">
    <location>
        <begin position="44"/>
        <end position="65"/>
    </location>
</feature>
<evidence type="ECO:0000313" key="2">
    <source>
        <dbReference type="EMBL" id="KAG7461286.1"/>
    </source>
</evidence>
<reference evidence="2" key="1">
    <citation type="submission" date="2021-01" db="EMBL/GenBank/DDBJ databases">
        <authorList>
            <person name="Zahm M."/>
            <person name="Roques C."/>
            <person name="Cabau C."/>
            <person name="Klopp C."/>
            <person name="Donnadieu C."/>
            <person name="Jouanno E."/>
            <person name="Lampietro C."/>
            <person name="Louis A."/>
            <person name="Herpin A."/>
            <person name="Echchiki A."/>
            <person name="Berthelot C."/>
            <person name="Parey E."/>
            <person name="Roest-Crollius H."/>
            <person name="Braasch I."/>
            <person name="Postlethwait J."/>
            <person name="Bobe J."/>
            <person name="Montfort J."/>
            <person name="Bouchez O."/>
            <person name="Begum T."/>
            <person name="Mejri S."/>
            <person name="Adams A."/>
            <person name="Chen W.-J."/>
            <person name="Guiguen Y."/>
        </authorList>
    </citation>
    <scope>NUCLEOTIDE SEQUENCE</scope>
    <source>
        <strain evidence="2">YG-15Mar2019-1</strain>
        <tissue evidence="2">Brain</tissue>
    </source>
</reference>
<dbReference type="InterPro" id="IPR046964">
    <property type="entry name" value="RTN1-4"/>
</dbReference>
<evidence type="ECO:0000313" key="3">
    <source>
        <dbReference type="Proteomes" id="UP001046870"/>
    </source>
</evidence>
<sequence length="537" mass="56675">MSAKPREEPGSEGRWFAEDFETIGRVDSPVPRFDEPGDVPQLKSWEDETFAEKQFYHQPDSDRKRPPVAMETASTGGTASDLLSKSSGEGDLYTSLLSSQTYSFQQDTPSFTKDPAHQAGPPPSREPQGMFSSDSGIGMTPGEGIDFTKNLLESEKMEAYNYMDISHGEKPRIPPQQQGLDGWGGAGLDSFPSLGQYLEKGAPAAAGDLGPALEEQACPYVEDPSDEELSDHQPYRPQATPQAASPVKITLTESAGGTPPQHPHQVAVSDRESILSLGLQGVPTVTLSEPEDDSPGSLTPPLTEESDSPSDPLFQTNRAGPVSSPRDQVSATAPPPASAPTEPSPPSEKGVKIPDTPAPSKMATSQDQDGSSAESGDSEIELYSILREEREAELDSELIIESFDASSASEESPKRGLDSPAQKGPKAGSRPADAPSVSASHTTPSPLAAAPPATPPVSMQKEKSQISGRVGEDPAARPKPLPAAVVPPEVRLEQPAPEEKAGLKGRTSEAKGDADQQAAAPALLQGLNRQKGETLGR</sequence>
<dbReference type="EMBL" id="JAFDVH010000018">
    <property type="protein sequence ID" value="KAG7461286.1"/>
    <property type="molecule type" value="Genomic_DNA"/>
</dbReference>
<name>A0A9D3PJA9_MEGAT</name>
<feature type="compositionally biased region" description="Basic and acidic residues" evidence="1">
    <location>
        <begin position="497"/>
        <end position="514"/>
    </location>
</feature>
<dbReference type="Proteomes" id="UP001046870">
    <property type="component" value="Chromosome 18"/>
</dbReference>
<dbReference type="OrthoDB" id="567788at2759"/>
<feature type="compositionally biased region" description="Low complexity" evidence="1">
    <location>
        <begin position="515"/>
        <end position="527"/>
    </location>
</feature>
<accession>A0A9D3PJA9</accession>
<feature type="region of interest" description="Disordered" evidence="1">
    <location>
        <begin position="206"/>
        <end position="537"/>
    </location>
</feature>
<dbReference type="GO" id="GO:0005789">
    <property type="term" value="C:endoplasmic reticulum membrane"/>
    <property type="evidence" value="ECO:0007669"/>
    <property type="project" value="TreeGrafter"/>
</dbReference>
<organism evidence="2 3">
    <name type="scientific">Megalops atlanticus</name>
    <name type="common">Tarpon</name>
    <name type="synonym">Clupea gigantea</name>
    <dbReference type="NCBI Taxonomy" id="7932"/>
    <lineage>
        <taxon>Eukaryota</taxon>
        <taxon>Metazoa</taxon>
        <taxon>Chordata</taxon>
        <taxon>Craniata</taxon>
        <taxon>Vertebrata</taxon>
        <taxon>Euteleostomi</taxon>
        <taxon>Actinopterygii</taxon>
        <taxon>Neopterygii</taxon>
        <taxon>Teleostei</taxon>
        <taxon>Elopiformes</taxon>
        <taxon>Megalopidae</taxon>
        <taxon>Megalops</taxon>
    </lineage>
</organism>
<gene>
    <name evidence="2" type="ORF">MATL_G00208460</name>
</gene>
<feature type="region of interest" description="Disordered" evidence="1">
    <location>
        <begin position="25"/>
        <end position="90"/>
    </location>
</feature>
<protein>
    <recommendedName>
        <fullName evidence="4">Reticulon-1</fullName>
    </recommendedName>
</protein>
<dbReference type="GO" id="GO:0014069">
    <property type="term" value="C:postsynaptic density"/>
    <property type="evidence" value="ECO:0007669"/>
    <property type="project" value="TreeGrafter"/>
</dbReference>
<dbReference type="PANTHER" id="PTHR45799:SF6">
    <property type="entry name" value="RETICULON"/>
    <property type="match status" value="1"/>
</dbReference>
<feature type="compositionally biased region" description="Low complexity" evidence="1">
    <location>
        <begin position="438"/>
        <end position="451"/>
    </location>
</feature>
<feature type="region of interest" description="Disordered" evidence="1">
    <location>
        <begin position="167"/>
        <end position="187"/>
    </location>
</feature>
<feature type="compositionally biased region" description="Polar residues" evidence="1">
    <location>
        <begin position="362"/>
        <end position="375"/>
    </location>
</feature>
<feature type="compositionally biased region" description="Polar residues" evidence="1">
    <location>
        <begin position="72"/>
        <end position="87"/>
    </location>
</feature>
<dbReference type="GO" id="GO:0043005">
    <property type="term" value="C:neuron projection"/>
    <property type="evidence" value="ECO:0007669"/>
    <property type="project" value="TreeGrafter"/>
</dbReference>
<comment type="caution">
    <text evidence="2">The sequence shown here is derived from an EMBL/GenBank/DDBJ whole genome shotgun (WGS) entry which is preliminary data.</text>
</comment>